<dbReference type="Proteomes" id="UP001501358">
    <property type="component" value="Unassembled WGS sequence"/>
</dbReference>
<keyword evidence="2" id="KW-1185">Reference proteome</keyword>
<organism evidence="1 2">
    <name type="scientific">Streptomyces thermolineatus</name>
    <dbReference type="NCBI Taxonomy" id="44033"/>
    <lineage>
        <taxon>Bacteria</taxon>
        <taxon>Bacillati</taxon>
        <taxon>Actinomycetota</taxon>
        <taxon>Actinomycetes</taxon>
        <taxon>Kitasatosporales</taxon>
        <taxon>Streptomycetaceae</taxon>
        <taxon>Streptomyces</taxon>
    </lineage>
</organism>
<evidence type="ECO:0000313" key="1">
    <source>
        <dbReference type="EMBL" id="GAA2495532.1"/>
    </source>
</evidence>
<dbReference type="EMBL" id="BAAATA010000020">
    <property type="protein sequence ID" value="GAA2495532.1"/>
    <property type="molecule type" value="Genomic_DNA"/>
</dbReference>
<accession>A0ABN3M413</accession>
<name>A0ABN3M413_9ACTN</name>
<gene>
    <name evidence="1" type="ORF">GCM10010406_34700</name>
</gene>
<dbReference type="SUPFAM" id="SSF50998">
    <property type="entry name" value="Quinoprotein alcohol dehydrogenase-like"/>
    <property type="match status" value="1"/>
</dbReference>
<proteinExistence type="predicted"/>
<reference evidence="1 2" key="1">
    <citation type="journal article" date="2019" name="Int. J. Syst. Evol. Microbiol.">
        <title>The Global Catalogue of Microorganisms (GCM) 10K type strain sequencing project: providing services to taxonomists for standard genome sequencing and annotation.</title>
        <authorList>
            <consortium name="The Broad Institute Genomics Platform"/>
            <consortium name="The Broad Institute Genome Sequencing Center for Infectious Disease"/>
            <person name="Wu L."/>
            <person name="Ma J."/>
        </authorList>
    </citation>
    <scope>NUCLEOTIDE SEQUENCE [LARGE SCALE GENOMIC DNA]</scope>
    <source>
        <strain evidence="1 2">JCM 6307</strain>
    </source>
</reference>
<comment type="caution">
    <text evidence="1">The sequence shown here is derived from an EMBL/GenBank/DDBJ whole genome shotgun (WGS) entry which is preliminary data.</text>
</comment>
<sequence>MERTAWADAEHIDRQAVRYLDGGHAEPLRRLICSVPPADGVRLAKRLPAPPADGAPSLLAAADERAVRDAVDAAALAVRTDHGGLPGATRSLSFGVGDPVLTVTACEETGVTRVLMLDGGTWRDVYRGELKHHAVGCVDAENVVAVRDDPVEGLALVHYAAGEEKTVMTGRVLLGTRPAGTAAGFVAGSGLSPAVVVAGPDRQPDIMGLAPFGLETAARLAVDPTGRAVAFGGSSAVVVTDARMEHLVARNVVPPPYAPVRDLVFTGPDTLVTGGAAGGLSRWRISPHEALALEAIVETPALGGLFAVPAWGVVGGRAGGEHRYFDPDTLVPVAAPRPLLDAGWNPRLVHTVAGSADGRFAVVDGFLDPGPDGVPARTTALYDFHHPLARLLRPVGSLDESDLTAIADAAAPGSGVPHRETLALLHAVATAARSGR</sequence>
<dbReference type="InterPro" id="IPR011047">
    <property type="entry name" value="Quinoprotein_ADH-like_sf"/>
</dbReference>
<dbReference type="RefSeq" id="WP_344384109.1">
    <property type="nucleotide sequence ID" value="NZ_BAAATA010000020.1"/>
</dbReference>
<evidence type="ECO:0000313" key="2">
    <source>
        <dbReference type="Proteomes" id="UP001501358"/>
    </source>
</evidence>
<protein>
    <submittedName>
        <fullName evidence="1">Uncharacterized protein</fullName>
    </submittedName>
</protein>